<comment type="caution">
    <text evidence="9">The sequence shown here is derived from an EMBL/GenBank/DDBJ whole genome shotgun (WGS) entry which is preliminary data.</text>
</comment>
<dbReference type="InterPro" id="IPR052017">
    <property type="entry name" value="TSUP"/>
</dbReference>
<keyword evidence="4 8" id="KW-1003">Cell membrane</keyword>
<feature type="transmembrane region" description="Helical" evidence="8">
    <location>
        <begin position="154"/>
        <end position="174"/>
    </location>
</feature>
<evidence type="ECO:0000256" key="3">
    <source>
        <dbReference type="ARBA" id="ARBA00022448"/>
    </source>
</evidence>
<organism evidence="9 10">
    <name type="scientific">Mesorhizobium liriopis</name>
    <dbReference type="NCBI Taxonomy" id="2953882"/>
    <lineage>
        <taxon>Bacteria</taxon>
        <taxon>Pseudomonadati</taxon>
        <taxon>Pseudomonadota</taxon>
        <taxon>Alphaproteobacteria</taxon>
        <taxon>Hyphomicrobiales</taxon>
        <taxon>Phyllobacteriaceae</taxon>
        <taxon>Mesorhizobium</taxon>
    </lineage>
</organism>
<reference evidence="9 10" key="1">
    <citation type="submission" date="2022-06" db="EMBL/GenBank/DDBJ databases">
        <title>Mesorhizobium sp. strain RP14 Genome sequencing and assembly.</title>
        <authorList>
            <person name="Kim I."/>
        </authorList>
    </citation>
    <scope>NUCLEOTIDE SEQUENCE [LARGE SCALE GENOMIC DNA]</scope>
    <source>
        <strain evidence="10">RP14(2022)</strain>
    </source>
</reference>
<keyword evidence="10" id="KW-1185">Reference proteome</keyword>
<feature type="transmembrane region" description="Helical" evidence="8">
    <location>
        <begin position="84"/>
        <end position="102"/>
    </location>
</feature>
<feature type="transmembrane region" description="Helical" evidence="8">
    <location>
        <begin position="122"/>
        <end position="142"/>
    </location>
</feature>
<evidence type="ECO:0000256" key="4">
    <source>
        <dbReference type="ARBA" id="ARBA00022475"/>
    </source>
</evidence>
<feature type="transmembrane region" description="Helical" evidence="8">
    <location>
        <begin position="12"/>
        <end position="39"/>
    </location>
</feature>
<evidence type="ECO:0000256" key="2">
    <source>
        <dbReference type="ARBA" id="ARBA00009142"/>
    </source>
</evidence>
<evidence type="ECO:0000313" key="10">
    <source>
        <dbReference type="Proteomes" id="UP001205906"/>
    </source>
</evidence>
<comment type="similarity">
    <text evidence="2 8">Belongs to the 4-toluene sulfonate uptake permease (TSUP) (TC 2.A.102) family.</text>
</comment>
<feature type="transmembrane region" description="Helical" evidence="8">
    <location>
        <begin position="186"/>
        <end position="207"/>
    </location>
</feature>
<feature type="transmembrane region" description="Helical" evidence="8">
    <location>
        <begin position="214"/>
        <end position="232"/>
    </location>
</feature>
<evidence type="ECO:0000256" key="5">
    <source>
        <dbReference type="ARBA" id="ARBA00022692"/>
    </source>
</evidence>
<keyword evidence="7 8" id="KW-0472">Membrane</keyword>
<dbReference type="RefSeq" id="WP_252815782.1">
    <property type="nucleotide sequence ID" value="NZ_JAMXQS010000001.1"/>
</dbReference>
<proteinExistence type="inferred from homology"/>
<gene>
    <name evidence="9" type="ORF">NGM99_00025</name>
</gene>
<evidence type="ECO:0000256" key="6">
    <source>
        <dbReference type="ARBA" id="ARBA00022989"/>
    </source>
</evidence>
<keyword evidence="6 8" id="KW-1133">Transmembrane helix</keyword>
<keyword evidence="3" id="KW-0813">Transport</keyword>
<accession>A0ABT1C011</accession>
<evidence type="ECO:0000256" key="8">
    <source>
        <dbReference type="RuleBase" id="RU363041"/>
    </source>
</evidence>
<dbReference type="InterPro" id="IPR002781">
    <property type="entry name" value="TM_pro_TauE-like"/>
</dbReference>
<protein>
    <recommendedName>
        <fullName evidence="8">Probable membrane transporter protein</fullName>
    </recommendedName>
</protein>
<keyword evidence="5 8" id="KW-0812">Transmembrane</keyword>
<dbReference type="Pfam" id="PF01925">
    <property type="entry name" value="TauE"/>
    <property type="match status" value="1"/>
</dbReference>
<dbReference type="PANTHER" id="PTHR30269">
    <property type="entry name" value="TRANSMEMBRANE PROTEIN YFCA"/>
    <property type="match status" value="1"/>
</dbReference>
<dbReference type="PANTHER" id="PTHR30269:SF37">
    <property type="entry name" value="MEMBRANE TRANSPORTER PROTEIN"/>
    <property type="match status" value="1"/>
</dbReference>
<name>A0ABT1C011_9HYPH</name>
<evidence type="ECO:0000256" key="1">
    <source>
        <dbReference type="ARBA" id="ARBA00004651"/>
    </source>
</evidence>
<evidence type="ECO:0000313" key="9">
    <source>
        <dbReference type="EMBL" id="MCO6048175.1"/>
    </source>
</evidence>
<dbReference type="Proteomes" id="UP001205906">
    <property type="component" value="Unassembled WGS sequence"/>
</dbReference>
<evidence type="ECO:0000256" key="7">
    <source>
        <dbReference type="ARBA" id="ARBA00023136"/>
    </source>
</evidence>
<sequence length="239" mass="25859">MLVGLSKGGFGGAAGFVGVPLMALVIPPVQAAAILLPILVLMDLVSLWTWRGVYDRQTLLFMLPGSIIGILIGWWFAAAVTEDAVRLIVGAVAIVFVGRWVWQRLRHGAEPPPAEPNRAQGGFWGAVAGFTSFVAHVGGPPFQVYAMPLRFSPALFTGTSVIFFAVTNAIKLVPYFLLGQFDRTNLAASAVLMPLAPVFTLLGAWLVRRMRPEIFYPFTYATVAIVAVKLVWDSVAVLF</sequence>
<dbReference type="EMBL" id="JAMXQS010000001">
    <property type="protein sequence ID" value="MCO6048175.1"/>
    <property type="molecule type" value="Genomic_DNA"/>
</dbReference>
<feature type="transmembrane region" description="Helical" evidence="8">
    <location>
        <begin position="59"/>
        <end position="77"/>
    </location>
</feature>
<comment type="subcellular location">
    <subcellularLocation>
        <location evidence="1 8">Cell membrane</location>
        <topology evidence="1 8">Multi-pass membrane protein</topology>
    </subcellularLocation>
</comment>